<dbReference type="EMBL" id="CM047585">
    <property type="protein sequence ID" value="KAI9910120.1"/>
    <property type="molecule type" value="Genomic_DNA"/>
</dbReference>
<proteinExistence type="predicted"/>
<accession>A0ACC0VU80</accession>
<comment type="caution">
    <text evidence="1">The sequence shown here is derived from an EMBL/GenBank/DDBJ whole genome shotgun (WGS) entry which is preliminary data.</text>
</comment>
<dbReference type="Proteomes" id="UP001163321">
    <property type="component" value="Chromosome 6"/>
</dbReference>
<gene>
    <name evidence="1" type="ORF">PsorP6_010472</name>
</gene>
<evidence type="ECO:0000313" key="2">
    <source>
        <dbReference type="Proteomes" id="UP001163321"/>
    </source>
</evidence>
<reference evidence="1 2" key="1">
    <citation type="journal article" date="2022" name="bioRxiv">
        <title>The genome of the oomycete Peronosclerospora sorghi, a cosmopolitan pathogen of maize and sorghum, is inflated with dispersed pseudogenes.</title>
        <authorList>
            <person name="Fletcher K."/>
            <person name="Martin F."/>
            <person name="Isakeit T."/>
            <person name="Cavanaugh K."/>
            <person name="Magill C."/>
            <person name="Michelmore R."/>
        </authorList>
    </citation>
    <scope>NUCLEOTIDE SEQUENCE [LARGE SCALE GENOMIC DNA]</scope>
    <source>
        <strain evidence="1">P6</strain>
    </source>
</reference>
<evidence type="ECO:0000313" key="1">
    <source>
        <dbReference type="EMBL" id="KAI9910120.1"/>
    </source>
</evidence>
<keyword evidence="2" id="KW-1185">Reference proteome</keyword>
<sequence>MEEDVTIDVDGDLVIEEKETPADSAEAIEKMLSKMSARCLKEVRDSAMDYSKMSDRCREEVARRIRRYLARLDKGGKVETEKKERKTQDTRKKQTSK</sequence>
<organism evidence="1 2">
    <name type="scientific">Peronosclerospora sorghi</name>
    <dbReference type="NCBI Taxonomy" id="230839"/>
    <lineage>
        <taxon>Eukaryota</taxon>
        <taxon>Sar</taxon>
        <taxon>Stramenopiles</taxon>
        <taxon>Oomycota</taxon>
        <taxon>Peronosporomycetes</taxon>
        <taxon>Peronosporales</taxon>
        <taxon>Peronosporaceae</taxon>
        <taxon>Peronosclerospora</taxon>
    </lineage>
</organism>
<protein>
    <submittedName>
        <fullName evidence="1">Uncharacterized protein</fullName>
    </submittedName>
</protein>
<name>A0ACC0VU80_9STRA</name>